<proteinExistence type="predicted"/>
<gene>
    <name evidence="1" type="ORF">NDU88_001500</name>
</gene>
<sequence>MLPPRAPTFLEVFCLRHPRALQATAIRGMCLLPQVLGCHFACLVAGPPQRFSAALWGPNDHGCAPPAGTPLCTMRRHLALWAAAICGVYLTLQVIHRHFMCPAAGPPHRLSASLWSPNVHGGAPLVGTPPRGKRGSQARVAAAIRGGPLCTPAALNYGYSAVTKLDGLPASPLLLLHWSRPMSEAPLSCPHFSLRPATTSDPHRGYM</sequence>
<reference evidence="1" key="1">
    <citation type="journal article" date="2022" name="bioRxiv">
        <title>Sequencing and chromosome-scale assembly of the giantPleurodeles waltlgenome.</title>
        <authorList>
            <person name="Brown T."/>
            <person name="Elewa A."/>
            <person name="Iarovenko S."/>
            <person name="Subramanian E."/>
            <person name="Araus A.J."/>
            <person name="Petzold A."/>
            <person name="Susuki M."/>
            <person name="Suzuki K.-i.T."/>
            <person name="Hayashi T."/>
            <person name="Toyoda A."/>
            <person name="Oliveira C."/>
            <person name="Osipova E."/>
            <person name="Leigh N.D."/>
            <person name="Simon A."/>
            <person name="Yun M.H."/>
        </authorList>
    </citation>
    <scope>NUCLEOTIDE SEQUENCE</scope>
    <source>
        <strain evidence="1">20211129_DDA</strain>
        <tissue evidence="1">Liver</tissue>
    </source>
</reference>
<protein>
    <submittedName>
        <fullName evidence="1">Uncharacterized protein</fullName>
    </submittedName>
</protein>
<accession>A0AAV7NCM0</accession>
<keyword evidence="2" id="KW-1185">Reference proteome</keyword>
<organism evidence="1 2">
    <name type="scientific">Pleurodeles waltl</name>
    <name type="common">Iberian ribbed newt</name>
    <dbReference type="NCBI Taxonomy" id="8319"/>
    <lineage>
        <taxon>Eukaryota</taxon>
        <taxon>Metazoa</taxon>
        <taxon>Chordata</taxon>
        <taxon>Craniata</taxon>
        <taxon>Vertebrata</taxon>
        <taxon>Euteleostomi</taxon>
        <taxon>Amphibia</taxon>
        <taxon>Batrachia</taxon>
        <taxon>Caudata</taxon>
        <taxon>Salamandroidea</taxon>
        <taxon>Salamandridae</taxon>
        <taxon>Pleurodelinae</taxon>
        <taxon>Pleurodeles</taxon>
    </lineage>
</organism>
<evidence type="ECO:0000313" key="2">
    <source>
        <dbReference type="Proteomes" id="UP001066276"/>
    </source>
</evidence>
<comment type="caution">
    <text evidence="1">The sequence shown here is derived from an EMBL/GenBank/DDBJ whole genome shotgun (WGS) entry which is preliminary data.</text>
</comment>
<dbReference type="EMBL" id="JANPWB010000012">
    <property type="protein sequence ID" value="KAJ1113246.1"/>
    <property type="molecule type" value="Genomic_DNA"/>
</dbReference>
<name>A0AAV7NCM0_PLEWA</name>
<evidence type="ECO:0000313" key="1">
    <source>
        <dbReference type="EMBL" id="KAJ1113246.1"/>
    </source>
</evidence>
<dbReference type="Proteomes" id="UP001066276">
    <property type="component" value="Chromosome 8"/>
</dbReference>
<dbReference type="AlphaFoldDB" id="A0AAV7NCM0"/>